<dbReference type="OrthoDB" id="9782335at2"/>
<evidence type="ECO:0000313" key="3">
    <source>
        <dbReference type="Proteomes" id="UP000233491"/>
    </source>
</evidence>
<feature type="domain" description="Bacterial bifunctional deaminase-reductase C-terminal" evidence="1">
    <location>
        <begin position="6"/>
        <end position="161"/>
    </location>
</feature>
<proteinExistence type="predicted"/>
<name>A0A1I4SE51_9HYPH</name>
<dbReference type="GO" id="GO:0009231">
    <property type="term" value="P:riboflavin biosynthetic process"/>
    <property type="evidence" value="ECO:0007669"/>
    <property type="project" value="InterPro"/>
</dbReference>
<keyword evidence="3" id="KW-1185">Reference proteome</keyword>
<dbReference type="AlphaFoldDB" id="A0A1I4SE51"/>
<accession>A0A1I4SE51</accession>
<dbReference type="Pfam" id="PF01872">
    <property type="entry name" value="RibD_C"/>
    <property type="match status" value="1"/>
</dbReference>
<dbReference type="SUPFAM" id="SSF53597">
    <property type="entry name" value="Dihydrofolate reductase-like"/>
    <property type="match status" value="1"/>
</dbReference>
<dbReference type="InterPro" id="IPR002734">
    <property type="entry name" value="RibDG_C"/>
</dbReference>
<reference evidence="2 3" key="1">
    <citation type="submission" date="2017-12" db="EMBL/GenBank/DDBJ databases">
        <title>Anaerobic carbon monoxide metabolism by Pleomorphomonas carboxyditropha sp. nov., a new mesophilic hydrogenogenic carboxidotroph.</title>
        <authorList>
            <person name="Esquivel-Elizondo S."/>
            <person name="Krajmalnik-Brown R."/>
        </authorList>
    </citation>
    <scope>NUCLEOTIDE SEQUENCE [LARGE SCALE GENOMIC DNA]</scope>
    <source>
        <strain evidence="2 3">R5-392</strain>
    </source>
</reference>
<dbReference type="RefSeq" id="WP_101289640.1">
    <property type="nucleotide sequence ID" value="NZ_FOUQ01000003.1"/>
</dbReference>
<dbReference type="Gene3D" id="3.40.430.10">
    <property type="entry name" value="Dihydrofolate Reductase, subunit A"/>
    <property type="match status" value="1"/>
</dbReference>
<organism evidence="2 3">
    <name type="scientific">Pleomorphomonas diazotrophica</name>
    <dbReference type="NCBI Taxonomy" id="1166257"/>
    <lineage>
        <taxon>Bacteria</taxon>
        <taxon>Pseudomonadati</taxon>
        <taxon>Pseudomonadota</taxon>
        <taxon>Alphaproteobacteria</taxon>
        <taxon>Hyphomicrobiales</taxon>
        <taxon>Pleomorphomonadaceae</taxon>
        <taxon>Pleomorphomonas</taxon>
    </lineage>
</organism>
<evidence type="ECO:0000259" key="1">
    <source>
        <dbReference type="Pfam" id="PF01872"/>
    </source>
</evidence>
<sequence length="170" mass="18949">MICGYIASTLDGYIAAPDHSFAFLDPYPAEDAGYEEFYAGIGTLVMGRMTYEVCRRAMPSWPYAGKRLIVVTSREIADLPDDAETWTAGVDALIDHLRKDAKQDVWIVGGGRLQQAFIDRDALDRLDQFIVPIILGGGIPLYSDVARQKTLKLVEVGRFDQIAHLRLERA</sequence>
<gene>
    <name evidence="2" type="ORF">CXZ10_12290</name>
</gene>
<dbReference type="PANTHER" id="PTHR38011:SF11">
    <property type="entry name" value="2,5-DIAMINO-6-RIBOSYLAMINO-4(3H)-PYRIMIDINONE 5'-PHOSPHATE REDUCTASE"/>
    <property type="match status" value="1"/>
</dbReference>
<evidence type="ECO:0000313" key="2">
    <source>
        <dbReference type="EMBL" id="PKR88893.1"/>
    </source>
</evidence>
<dbReference type="GO" id="GO:0008703">
    <property type="term" value="F:5-amino-6-(5-phosphoribosylamino)uracil reductase activity"/>
    <property type="evidence" value="ECO:0007669"/>
    <property type="project" value="InterPro"/>
</dbReference>
<dbReference type="Proteomes" id="UP000233491">
    <property type="component" value="Unassembled WGS sequence"/>
</dbReference>
<dbReference type="InterPro" id="IPR024072">
    <property type="entry name" value="DHFR-like_dom_sf"/>
</dbReference>
<dbReference type="EMBL" id="PJNW01000009">
    <property type="protein sequence ID" value="PKR88893.1"/>
    <property type="molecule type" value="Genomic_DNA"/>
</dbReference>
<dbReference type="InterPro" id="IPR050765">
    <property type="entry name" value="Riboflavin_Biosynth_HTPR"/>
</dbReference>
<dbReference type="PANTHER" id="PTHR38011">
    <property type="entry name" value="DIHYDROFOLATE REDUCTASE FAMILY PROTEIN (AFU_ORTHOLOGUE AFUA_8G06820)"/>
    <property type="match status" value="1"/>
</dbReference>
<protein>
    <submittedName>
        <fullName evidence="2">Dihydrofolate reductase</fullName>
    </submittedName>
</protein>
<comment type="caution">
    <text evidence="2">The sequence shown here is derived from an EMBL/GenBank/DDBJ whole genome shotgun (WGS) entry which is preliminary data.</text>
</comment>